<dbReference type="AlphaFoldDB" id="A0A1M6WHP2"/>
<dbReference type="STRING" id="1121393.SAMN02745216_04332"/>
<protein>
    <submittedName>
        <fullName evidence="2">KaiC protein</fullName>
    </submittedName>
</protein>
<dbReference type="Gene3D" id="3.40.50.300">
    <property type="entry name" value="P-loop containing nucleotide triphosphate hydrolases"/>
    <property type="match status" value="1"/>
</dbReference>
<feature type="domain" description="KaiC-like" evidence="1">
    <location>
        <begin position="31"/>
        <end position="116"/>
    </location>
</feature>
<sequence>MFETIPVDRIHDCEIVPQCADRRPWFREQGEFHLLPEWILDSGLTAMVTVKANAGAQTARHHEFLEYMADCVVYLDQRVSEQVVTRRLREVKYRGSAYGRNAYPFGITGRGLWIIPVTQADIQHRTFGESILSGVEGLDIVYGNLSDKEKILALFGEKHDDVQGSAVL</sequence>
<evidence type="ECO:0000313" key="3">
    <source>
        <dbReference type="Proteomes" id="UP000183994"/>
    </source>
</evidence>
<dbReference type="InterPro" id="IPR014774">
    <property type="entry name" value="KaiC-like_dom"/>
</dbReference>
<accession>A0A1M6WHP2</accession>
<dbReference type="EMBL" id="FQZU01000038">
    <property type="protein sequence ID" value="SHK93208.1"/>
    <property type="molecule type" value="Genomic_DNA"/>
</dbReference>
<reference evidence="3" key="1">
    <citation type="submission" date="2016-11" db="EMBL/GenBank/DDBJ databases">
        <authorList>
            <person name="Varghese N."/>
            <person name="Submissions S."/>
        </authorList>
    </citation>
    <scope>NUCLEOTIDE SEQUENCE [LARGE SCALE GENOMIC DNA]</scope>
    <source>
        <strain evidence="3">DSM 16219</strain>
    </source>
</reference>
<dbReference type="InterPro" id="IPR027417">
    <property type="entry name" value="P-loop_NTPase"/>
</dbReference>
<dbReference type="Proteomes" id="UP000183994">
    <property type="component" value="Unassembled WGS sequence"/>
</dbReference>
<dbReference type="RefSeq" id="WP_073478340.1">
    <property type="nucleotide sequence ID" value="NZ_FQZU01000038.1"/>
</dbReference>
<organism evidence="2 3">
    <name type="scientific">Desulfatibacillum alkenivorans DSM 16219</name>
    <dbReference type="NCBI Taxonomy" id="1121393"/>
    <lineage>
        <taxon>Bacteria</taxon>
        <taxon>Pseudomonadati</taxon>
        <taxon>Thermodesulfobacteriota</taxon>
        <taxon>Desulfobacteria</taxon>
        <taxon>Desulfobacterales</taxon>
        <taxon>Desulfatibacillaceae</taxon>
        <taxon>Desulfatibacillum</taxon>
    </lineage>
</organism>
<dbReference type="InterPro" id="IPR051347">
    <property type="entry name" value="Circadian_clock_KaiC-rel"/>
</dbReference>
<keyword evidence="3" id="KW-1185">Reference proteome</keyword>
<evidence type="ECO:0000259" key="1">
    <source>
        <dbReference type="Pfam" id="PF06745"/>
    </source>
</evidence>
<dbReference type="PANTHER" id="PTHR42926">
    <property type="match status" value="1"/>
</dbReference>
<proteinExistence type="predicted"/>
<name>A0A1M6WHP2_9BACT</name>
<dbReference type="OrthoDB" id="9783783at2"/>
<evidence type="ECO:0000313" key="2">
    <source>
        <dbReference type="EMBL" id="SHK93208.1"/>
    </source>
</evidence>
<dbReference type="PANTHER" id="PTHR42926:SF1">
    <property type="entry name" value="CIRCADIAN CLOCK OSCILLATOR PROTEIN KAIC 1"/>
    <property type="match status" value="1"/>
</dbReference>
<gene>
    <name evidence="2" type="ORF">SAMN02745216_04332</name>
</gene>
<dbReference type="Pfam" id="PF06745">
    <property type="entry name" value="ATPase"/>
    <property type="match status" value="1"/>
</dbReference>